<reference evidence="3 4" key="1">
    <citation type="journal article" date="2016" name="Nat. Commun.">
        <title>Thousands of microbial genomes shed light on interconnected biogeochemical processes in an aquifer system.</title>
        <authorList>
            <person name="Anantharaman K."/>
            <person name="Brown C.T."/>
            <person name="Hug L.A."/>
            <person name="Sharon I."/>
            <person name="Castelle C.J."/>
            <person name="Probst A.J."/>
            <person name="Thomas B.C."/>
            <person name="Singh A."/>
            <person name="Wilkins M.J."/>
            <person name="Karaoz U."/>
            <person name="Brodie E.L."/>
            <person name="Williams K.H."/>
            <person name="Hubbard S.S."/>
            <person name="Banfield J.F."/>
        </authorList>
    </citation>
    <scope>NUCLEOTIDE SEQUENCE [LARGE SCALE GENOMIC DNA]</scope>
</reference>
<evidence type="ECO:0008006" key="5">
    <source>
        <dbReference type="Google" id="ProtNLM"/>
    </source>
</evidence>
<dbReference type="CDD" id="cd03801">
    <property type="entry name" value="GT4_PimA-like"/>
    <property type="match status" value="1"/>
</dbReference>
<gene>
    <name evidence="3" type="ORF">A3B40_01255</name>
</gene>
<proteinExistence type="predicted"/>
<dbReference type="Pfam" id="PF13439">
    <property type="entry name" value="Glyco_transf_4"/>
    <property type="match status" value="1"/>
</dbReference>
<comment type="caution">
    <text evidence="3">The sequence shown here is derived from an EMBL/GenBank/DDBJ whole genome shotgun (WGS) entry which is preliminary data.</text>
</comment>
<dbReference type="InterPro" id="IPR028098">
    <property type="entry name" value="Glyco_trans_4-like_N"/>
</dbReference>
<dbReference type="EMBL" id="MGAI01000017">
    <property type="protein sequence ID" value="OGK45027.1"/>
    <property type="molecule type" value="Genomic_DNA"/>
</dbReference>
<evidence type="ECO:0000259" key="1">
    <source>
        <dbReference type="Pfam" id="PF00534"/>
    </source>
</evidence>
<evidence type="ECO:0000313" key="3">
    <source>
        <dbReference type="EMBL" id="OGK45027.1"/>
    </source>
</evidence>
<evidence type="ECO:0000259" key="2">
    <source>
        <dbReference type="Pfam" id="PF13439"/>
    </source>
</evidence>
<dbReference type="SUPFAM" id="SSF53756">
    <property type="entry name" value="UDP-Glycosyltransferase/glycogen phosphorylase"/>
    <property type="match status" value="1"/>
</dbReference>
<protein>
    <recommendedName>
        <fullName evidence="5">Glycosyl transferase family 1 domain-containing protein</fullName>
    </recommendedName>
</protein>
<accession>A0A1F7INT9</accession>
<dbReference type="Gene3D" id="3.40.50.2000">
    <property type="entry name" value="Glycogen Phosphorylase B"/>
    <property type="match status" value="2"/>
</dbReference>
<name>A0A1F7INT9_9BACT</name>
<dbReference type="GO" id="GO:0016757">
    <property type="term" value="F:glycosyltransferase activity"/>
    <property type="evidence" value="ECO:0007669"/>
    <property type="project" value="InterPro"/>
</dbReference>
<organism evidence="3 4">
    <name type="scientific">Candidatus Roizmanbacteria bacterium RIFCSPLOWO2_01_FULL_37_16</name>
    <dbReference type="NCBI Taxonomy" id="1802058"/>
    <lineage>
        <taxon>Bacteria</taxon>
        <taxon>Candidatus Roizmaniibacteriota</taxon>
    </lineage>
</organism>
<dbReference type="PANTHER" id="PTHR12526:SF638">
    <property type="entry name" value="SPORE COAT PROTEIN SA"/>
    <property type="match status" value="1"/>
</dbReference>
<dbReference type="InterPro" id="IPR001296">
    <property type="entry name" value="Glyco_trans_1"/>
</dbReference>
<dbReference type="AlphaFoldDB" id="A0A1F7INT9"/>
<dbReference type="Proteomes" id="UP000178040">
    <property type="component" value="Unassembled WGS sequence"/>
</dbReference>
<feature type="domain" description="Glycosyl transferase family 1" evidence="1">
    <location>
        <begin position="211"/>
        <end position="385"/>
    </location>
</feature>
<dbReference type="PANTHER" id="PTHR12526">
    <property type="entry name" value="GLYCOSYLTRANSFERASE"/>
    <property type="match status" value="1"/>
</dbReference>
<dbReference type="Pfam" id="PF00534">
    <property type="entry name" value="Glycos_transf_1"/>
    <property type="match status" value="1"/>
</dbReference>
<evidence type="ECO:0000313" key="4">
    <source>
        <dbReference type="Proteomes" id="UP000178040"/>
    </source>
</evidence>
<feature type="domain" description="Glycosyltransferase subfamily 4-like N-terminal" evidence="2">
    <location>
        <begin position="17"/>
        <end position="208"/>
    </location>
</feature>
<sequence>MKILFICPEDLKGERRGGVSTSTLILAKHLAKLGNEVYVLSRGDENSFFRQSNYQVYIISDFEFKKNIFLKILCKVLDRGLKKFFPEFVGRIYWALYVFFFVKEKGPFDIIESPEWCNNALFISLFTKSKVVVKLHRGWYCYLKDNDLPISIDEWLICLLEFLSIIFATALTSPSEFMFNYYKPLITIFKKIRKNENIKVIPYGVEIETTRKFKLKYTSKNRYLLSVGRIEKAKGSFTLIKSFEQVIKRYKNIKLILIGEDTQMFVKKKLVNYKEYLKSYIYKNHLEEGILLLPKKTSTQLREYYKNCLFFIAPSVGTENFPMVLLEAVSYNKAVIGSNTGGIPEIIRHKANGLLFSPNNTRDLVRIIELLLGNDKLRLEFEQYNARYKKRFDIRKIALQTASFYNKVSKN</sequence>